<dbReference type="GO" id="GO:0046872">
    <property type="term" value="F:metal ion binding"/>
    <property type="evidence" value="ECO:0007669"/>
    <property type="project" value="UniProtKB-KW"/>
</dbReference>
<dbReference type="PANTHER" id="PTHR23289">
    <property type="entry name" value="CYTOCHROME C OXIDASE ASSEMBLY PROTEIN COX15"/>
    <property type="match status" value="1"/>
</dbReference>
<feature type="binding site" description="axial binding residue" evidence="12">
    <location>
        <position position="333"/>
    </location>
    <ligand>
        <name>heme</name>
        <dbReference type="ChEBI" id="CHEBI:30413"/>
    </ligand>
    <ligandPart>
        <name>Fe</name>
        <dbReference type="ChEBI" id="CHEBI:18248"/>
    </ligandPart>
</feature>
<dbReference type="OrthoDB" id="9793156at2"/>
<dbReference type="EMBL" id="FORF01000023">
    <property type="protein sequence ID" value="SFJ50007.1"/>
    <property type="molecule type" value="Genomic_DNA"/>
</dbReference>
<feature type="transmembrane region" description="Helical" evidence="12">
    <location>
        <begin position="110"/>
        <end position="128"/>
    </location>
</feature>
<dbReference type="InterPro" id="IPR023754">
    <property type="entry name" value="HemeA_Synthase_type2"/>
</dbReference>
<accession>A0A1I3RXG2</accession>
<evidence type="ECO:0000256" key="6">
    <source>
        <dbReference type="ARBA" id="ARBA00023002"/>
    </source>
</evidence>
<reference evidence="14" key="1">
    <citation type="submission" date="2016-10" db="EMBL/GenBank/DDBJ databases">
        <authorList>
            <person name="Varghese N."/>
            <person name="Submissions S."/>
        </authorList>
    </citation>
    <scope>NUCLEOTIDE SEQUENCE [LARGE SCALE GENOMIC DNA]</scope>
    <source>
        <strain evidence="14">DSM 21857</strain>
    </source>
</reference>
<dbReference type="AlphaFoldDB" id="A0A1I3RXG2"/>
<sequence>MVTPAFSADLSRQATGREQRNRQLVRWWLYVVLIVLFALFLVGGATRLTGSGLSITEWKPIHGVIPPLNEAEWLEEFDKYRQIPQYEEVNRGMSLGEFKVIFWWEWAHRILARGVGFVVALPLAFFWLSGRLESRLKPKLLGLLALGGFQGFIGWWMVSSGLSERAWVSQYRLATHMIIACLIFAATMLIARGLAPHTAEPARRGTQRFAGWLVVLVLFQIYLGALVAGLHAGMSFNTWPLMDGRIWPDQLLSMQPFWLNFFENPKTVQFLHRLGAYVVFAAAFWHMIATMRTEPNSTHARRAVLLFVLVTIQAAIGIVTLLTVVHLHPALLHHGVAIVLLGFVAAHWRGTRGAYPADTAIIAAS</sequence>
<dbReference type="STRING" id="1121003.SAMN03080618_03164"/>
<evidence type="ECO:0000256" key="9">
    <source>
        <dbReference type="ARBA" id="ARBA00023136"/>
    </source>
</evidence>
<comment type="function">
    <text evidence="12">Catalyzes the conversion of heme O to heme A by two successive hydroxylations of the methyl group at C8. The first hydroxylation forms heme I, the second hydroxylation results in an unstable dihydroxymethyl group, which spontaneously dehydrates, resulting in the formyl group of heme A.</text>
</comment>
<comment type="subunit">
    <text evidence="12">Interacts with CtaB.</text>
</comment>
<feature type="transmembrane region" description="Helical" evidence="12">
    <location>
        <begin position="27"/>
        <end position="46"/>
    </location>
</feature>
<keyword evidence="14" id="KW-1185">Reference proteome</keyword>
<organism evidence="13 14">
    <name type="scientific">Aquamicrobium aerolatum DSM 21857</name>
    <dbReference type="NCBI Taxonomy" id="1121003"/>
    <lineage>
        <taxon>Bacteria</taxon>
        <taxon>Pseudomonadati</taxon>
        <taxon>Pseudomonadota</taxon>
        <taxon>Alphaproteobacteria</taxon>
        <taxon>Hyphomicrobiales</taxon>
        <taxon>Phyllobacteriaceae</taxon>
        <taxon>Aerobium</taxon>
    </lineage>
</organism>
<dbReference type="Proteomes" id="UP000242763">
    <property type="component" value="Unassembled WGS sequence"/>
</dbReference>
<evidence type="ECO:0000313" key="13">
    <source>
        <dbReference type="EMBL" id="SFJ50007.1"/>
    </source>
</evidence>
<proteinExistence type="inferred from homology"/>
<evidence type="ECO:0000256" key="5">
    <source>
        <dbReference type="ARBA" id="ARBA00022989"/>
    </source>
</evidence>
<feature type="transmembrane region" description="Helical" evidence="12">
    <location>
        <begin position="212"/>
        <end position="232"/>
    </location>
</feature>
<evidence type="ECO:0000256" key="10">
    <source>
        <dbReference type="ARBA" id="ARBA00044501"/>
    </source>
</evidence>
<dbReference type="RefSeq" id="WP_091524326.1">
    <property type="nucleotide sequence ID" value="NZ_FORF01000023.1"/>
</dbReference>
<dbReference type="PANTHER" id="PTHR23289:SF2">
    <property type="entry name" value="CYTOCHROME C OXIDASE ASSEMBLY PROTEIN COX15 HOMOLOG"/>
    <property type="match status" value="1"/>
</dbReference>
<evidence type="ECO:0000256" key="7">
    <source>
        <dbReference type="ARBA" id="ARBA00023004"/>
    </source>
</evidence>
<keyword evidence="8 12" id="KW-0350">Heme biosynthesis</keyword>
<feature type="transmembrane region" description="Helical" evidence="12">
    <location>
        <begin position="331"/>
        <end position="348"/>
    </location>
</feature>
<keyword evidence="9 12" id="KW-0472">Membrane</keyword>
<comment type="similarity">
    <text evidence="12">Belongs to the COX15/CtaA family. Type 2 subfamily.</text>
</comment>
<comment type="catalytic activity">
    <reaction evidence="11">
        <text>Fe(II)-heme o + 2 A + H2O = Fe(II)-heme a + 2 AH2</text>
        <dbReference type="Rhea" id="RHEA:63388"/>
        <dbReference type="ChEBI" id="CHEBI:13193"/>
        <dbReference type="ChEBI" id="CHEBI:15377"/>
        <dbReference type="ChEBI" id="CHEBI:17499"/>
        <dbReference type="ChEBI" id="CHEBI:60530"/>
        <dbReference type="ChEBI" id="CHEBI:61715"/>
        <dbReference type="EC" id="1.17.99.9"/>
    </reaction>
    <physiologicalReaction direction="left-to-right" evidence="11">
        <dbReference type="Rhea" id="RHEA:63389"/>
    </physiologicalReaction>
</comment>
<feature type="binding site" description="axial binding residue" evidence="12">
    <location>
        <position position="272"/>
    </location>
    <ligand>
        <name>heme</name>
        <dbReference type="ChEBI" id="CHEBI:30413"/>
    </ligand>
    <ligandPart>
        <name>Fe</name>
        <dbReference type="ChEBI" id="CHEBI:18248"/>
    </ligandPart>
</feature>
<feature type="transmembrane region" description="Helical" evidence="12">
    <location>
        <begin position="140"/>
        <end position="158"/>
    </location>
</feature>
<gene>
    <name evidence="12" type="primary">ctaA</name>
    <name evidence="13" type="ORF">SAMN03080618_03164</name>
</gene>
<dbReference type="HAMAP" id="MF_01665">
    <property type="entry name" value="HemeA_synth_type2"/>
    <property type="match status" value="1"/>
</dbReference>
<evidence type="ECO:0000256" key="12">
    <source>
        <dbReference type="HAMAP-Rule" id="MF_01665"/>
    </source>
</evidence>
<keyword evidence="4 12" id="KW-0479">Metal-binding</keyword>
<keyword evidence="12" id="KW-1003">Cell membrane</keyword>
<evidence type="ECO:0000256" key="2">
    <source>
        <dbReference type="ARBA" id="ARBA00004141"/>
    </source>
</evidence>
<keyword evidence="3 12" id="KW-0812">Transmembrane</keyword>
<dbReference type="GO" id="GO:0005886">
    <property type="term" value="C:plasma membrane"/>
    <property type="evidence" value="ECO:0007669"/>
    <property type="project" value="UniProtKB-SubCell"/>
</dbReference>
<evidence type="ECO:0000256" key="11">
    <source>
        <dbReference type="ARBA" id="ARBA00048044"/>
    </source>
</evidence>
<comment type="cofactor">
    <cofactor evidence="1 12">
        <name>heme b</name>
        <dbReference type="ChEBI" id="CHEBI:60344"/>
    </cofactor>
</comment>
<feature type="transmembrane region" description="Helical" evidence="12">
    <location>
        <begin position="270"/>
        <end position="291"/>
    </location>
</feature>
<evidence type="ECO:0000256" key="8">
    <source>
        <dbReference type="ARBA" id="ARBA00023133"/>
    </source>
</evidence>
<dbReference type="EC" id="1.17.99.9" evidence="12"/>
<keyword evidence="6 12" id="KW-0560">Oxidoreductase</keyword>
<dbReference type="GO" id="GO:0120547">
    <property type="term" value="F:heme A synthase activity"/>
    <property type="evidence" value="ECO:0007669"/>
    <property type="project" value="UniProtKB-EC"/>
</dbReference>
<keyword evidence="5 12" id="KW-1133">Transmembrane helix</keyword>
<evidence type="ECO:0000256" key="4">
    <source>
        <dbReference type="ARBA" id="ARBA00022723"/>
    </source>
</evidence>
<dbReference type="InterPro" id="IPR003780">
    <property type="entry name" value="COX15/CtaA_fam"/>
</dbReference>
<evidence type="ECO:0000256" key="3">
    <source>
        <dbReference type="ARBA" id="ARBA00022692"/>
    </source>
</evidence>
<dbReference type="Pfam" id="PF02628">
    <property type="entry name" value="COX15-CtaA"/>
    <property type="match status" value="1"/>
</dbReference>
<feature type="transmembrane region" description="Helical" evidence="12">
    <location>
        <begin position="170"/>
        <end position="191"/>
    </location>
</feature>
<name>A0A1I3RXG2_9HYPH</name>
<evidence type="ECO:0000313" key="14">
    <source>
        <dbReference type="Proteomes" id="UP000242763"/>
    </source>
</evidence>
<evidence type="ECO:0000256" key="1">
    <source>
        <dbReference type="ARBA" id="ARBA00001970"/>
    </source>
</evidence>
<comment type="pathway">
    <text evidence="10 12">Porphyrin-containing compound metabolism; heme A biosynthesis; heme A from heme O: step 1/1.</text>
</comment>
<feature type="transmembrane region" description="Helical" evidence="12">
    <location>
        <begin position="303"/>
        <end position="325"/>
    </location>
</feature>
<keyword evidence="7 12" id="KW-0408">Iron</keyword>
<dbReference type="GO" id="GO:0006784">
    <property type="term" value="P:heme A biosynthetic process"/>
    <property type="evidence" value="ECO:0007669"/>
    <property type="project" value="UniProtKB-UniRule"/>
</dbReference>
<comment type="subcellular location">
    <subcellularLocation>
        <location evidence="12">Cell membrane</location>
        <topology evidence="12">Multi-pass membrane protein</topology>
    </subcellularLocation>
    <subcellularLocation>
        <location evidence="2">Membrane</location>
        <topology evidence="2">Multi-pass membrane protein</topology>
    </subcellularLocation>
</comment>
<dbReference type="UniPathway" id="UPA00269">
    <property type="reaction ID" value="UER00713"/>
</dbReference>
<protein>
    <recommendedName>
        <fullName evidence="12">Heme A synthase</fullName>
        <shortName evidence="12">HAS</shortName>
        <ecNumber evidence="12">1.17.99.9</ecNumber>
    </recommendedName>
    <alternativeName>
        <fullName evidence="12">Cytochrome aa3-controlling protein</fullName>
    </alternativeName>
</protein>